<gene>
    <name evidence="2" type="ORF">OCBIM_22036018mg</name>
</gene>
<dbReference type="AlphaFoldDB" id="A0A0L8GBY0"/>
<reference evidence="2" key="1">
    <citation type="submission" date="2015-07" db="EMBL/GenBank/DDBJ databases">
        <title>MeaNS - Measles Nucleotide Surveillance Program.</title>
        <authorList>
            <person name="Tran T."/>
            <person name="Druce J."/>
        </authorList>
    </citation>
    <scope>NUCLEOTIDE SEQUENCE</scope>
    <source>
        <strain evidence="2">UCB-OBI-ISO-001</strain>
        <tissue evidence="2">Gonad</tissue>
    </source>
</reference>
<evidence type="ECO:0000256" key="1">
    <source>
        <dbReference type="SAM" id="Phobius"/>
    </source>
</evidence>
<organism evidence="2">
    <name type="scientific">Octopus bimaculoides</name>
    <name type="common">California two-spotted octopus</name>
    <dbReference type="NCBI Taxonomy" id="37653"/>
    <lineage>
        <taxon>Eukaryota</taxon>
        <taxon>Metazoa</taxon>
        <taxon>Spiralia</taxon>
        <taxon>Lophotrochozoa</taxon>
        <taxon>Mollusca</taxon>
        <taxon>Cephalopoda</taxon>
        <taxon>Coleoidea</taxon>
        <taxon>Octopodiformes</taxon>
        <taxon>Octopoda</taxon>
        <taxon>Incirrata</taxon>
        <taxon>Octopodidae</taxon>
        <taxon>Octopus</taxon>
    </lineage>
</organism>
<accession>A0A0L8GBY0</accession>
<dbReference type="EMBL" id="KQ422632">
    <property type="protein sequence ID" value="KOF74526.1"/>
    <property type="molecule type" value="Genomic_DNA"/>
</dbReference>
<name>A0A0L8GBY0_OCTBM</name>
<protein>
    <submittedName>
        <fullName evidence="2">Uncharacterized protein</fullName>
    </submittedName>
</protein>
<evidence type="ECO:0000313" key="2">
    <source>
        <dbReference type="EMBL" id="KOF74526.1"/>
    </source>
</evidence>
<feature type="transmembrane region" description="Helical" evidence="1">
    <location>
        <begin position="6"/>
        <end position="24"/>
    </location>
</feature>
<keyword evidence="1" id="KW-0472">Membrane</keyword>
<proteinExistence type="predicted"/>
<keyword evidence="1" id="KW-0812">Transmembrane</keyword>
<sequence length="62" mass="7474">MPQNGFVSFILFIMLLYALFSIRIQLQVYPNIPKCFKIYERFYTSLRKFMCCMAICRLFKSS</sequence>
<keyword evidence="1" id="KW-1133">Transmembrane helix</keyword>